<organism evidence="1 2">
    <name type="scientific">Puniceibacterium sediminis</name>
    <dbReference type="NCBI Taxonomy" id="1608407"/>
    <lineage>
        <taxon>Bacteria</taxon>
        <taxon>Pseudomonadati</taxon>
        <taxon>Pseudomonadota</taxon>
        <taxon>Alphaproteobacteria</taxon>
        <taxon>Rhodobacterales</taxon>
        <taxon>Paracoccaceae</taxon>
        <taxon>Puniceibacterium</taxon>
    </lineage>
</organism>
<dbReference type="OrthoDB" id="6401933at2"/>
<reference evidence="1 2" key="1">
    <citation type="submission" date="2017-06" db="EMBL/GenBank/DDBJ databases">
        <authorList>
            <person name="Kim H.J."/>
            <person name="Triplett B.A."/>
        </authorList>
    </citation>
    <scope>NUCLEOTIDE SEQUENCE [LARGE SCALE GENOMIC DNA]</scope>
    <source>
        <strain evidence="1 2">DSM 29052</strain>
    </source>
</reference>
<evidence type="ECO:0000313" key="1">
    <source>
        <dbReference type="EMBL" id="SNR76744.1"/>
    </source>
</evidence>
<keyword evidence="2" id="KW-1185">Reference proteome</keyword>
<dbReference type="EMBL" id="FZNN01000022">
    <property type="protein sequence ID" value="SNR76744.1"/>
    <property type="molecule type" value="Genomic_DNA"/>
</dbReference>
<gene>
    <name evidence="1" type="ORF">SAMN06265370_1222</name>
</gene>
<dbReference type="AlphaFoldDB" id="A0A238Z1M4"/>
<dbReference type="RefSeq" id="WP_089273136.1">
    <property type="nucleotide sequence ID" value="NZ_FZNN01000022.1"/>
</dbReference>
<sequence length="201" mass="22604">MVEDGRVRSELNVSGMGALHSQLHGGLWHTTRPDRVPSIVTFGSIMVEPNIDDKERWGSRDRPPFVRKLGGISLFDFDDFDPENYAVSHPLSSWQYFVPHRDDWGGAVWLNIDRAAVSNSFISPDEIVERWDVTGNRGHNVMPRIEAAHLGNLPVSAIRSAFLTWDGGREVRVFDIQNFDAGHFEGIVGEWHMAIGKGREG</sequence>
<accession>A0A238Z1M4</accession>
<protein>
    <submittedName>
        <fullName evidence="1">Uncharacterized protein</fullName>
    </submittedName>
</protein>
<name>A0A238Z1M4_9RHOB</name>
<dbReference type="Proteomes" id="UP000198417">
    <property type="component" value="Unassembled WGS sequence"/>
</dbReference>
<proteinExistence type="predicted"/>
<evidence type="ECO:0000313" key="2">
    <source>
        <dbReference type="Proteomes" id="UP000198417"/>
    </source>
</evidence>